<gene>
    <name evidence="7" type="ORF">BHF71_04095</name>
</gene>
<feature type="transmembrane region" description="Helical" evidence="6">
    <location>
        <begin position="153"/>
        <end position="174"/>
    </location>
</feature>
<evidence type="ECO:0000256" key="1">
    <source>
        <dbReference type="ARBA" id="ARBA00004141"/>
    </source>
</evidence>
<comment type="subcellular location">
    <subcellularLocation>
        <location evidence="1">Membrane</location>
        <topology evidence="1">Multi-pass membrane protein</topology>
    </subcellularLocation>
</comment>
<evidence type="ECO:0000313" key="8">
    <source>
        <dbReference type="Proteomes" id="UP000243739"/>
    </source>
</evidence>
<keyword evidence="5 6" id="KW-0472">Membrane</keyword>
<dbReference type="OrthoDB" id="8215804at2"/>
<keyword evidence="3 6" id="KW-0812">Transmembrane</keyword>
<feature type="transmembrane region" description="Helical" evidence="6">
    <location>
        <begin position="110"/>
        <end position="128"/>
    </location>
</feature>
<dbReference type="AlphaFoldDB" id="A0A1D2YS88"/>
<feature type="transmembrane region" description="Helical" evidence="6">
    <location>
        <begin position="267"/>
        <end position="286"/>
    </location>
</feature>
<dbReference type="PANTHER" id="PTHR31632">
    <property type="entry name" value="IRON TRANSPORTER FTH1"/>
    <property type="match status" value="1"/>
</dbReference>
<organism evidence="7 8">
    <name type="scientific">Vulcanibacillus modesticaldus</name>
    <dbReference type="NCBI Taxonomy" id="337097"/>
    <lineage>
        <taxon>Bacteria</taxon>
        <taxon>Bacillati</taxon>
        <taxon>Bacillota</taxon>
        <taxon>Bacilli</taxon>
        <taxon>Bacillales</taxon>
        <taxon>Bacillaceae</taxon>
        <taxon>Vulcanibacillus</taxon>
    </lineage>
</organism>
<evidence type="ECO:0000256" key="5">
    <source>
        <dbReference type="ARBA" id="ARBA00023136"/>
    </source>
</evidence>
<keyword evidence="8" id="KW-1185">Reference proteome</keyword>
<evidence type="ECO:0000256" key="4">
    <source>
        <dbReference type="ARBA" id="ARBA00022989"/>
    </source>
</evidence>
<dbReference type="GO" id="GO:0033573">
    <property type="term" value="C:high-affinity iron permease complex"/>
    <property type="evidence" value="ECO:0007669"/>
    <property type="project" value="InterPro"/>
</dbReference>
<dbReference type="GO" id="GO:0015093">
    <property type="term" value="F:ferrous iron transmembrane transporter activity"/>
    <property type="evidence" value="ECO:0007669"/>
    <property type="project" value="TreeGrafter"/>
</dbReference>
<dbReference type="PANTHER" id="PTHR31632:SF2">
    <property type="entry name" value="PLASMA MEMBRANE IRON PERMEASE"/>
    <property type="match status" value="1"/>
</dbReference>
<dbReference type="Proteomes" id="UP000243739">
    <property type="component" value="Unassembled WGS sequence"/>
</dbReference>
<feature type="transmembrane region" description="Helical" evidence="6">
    <location>
        <begin position="6"/>
        <end position="27"/>
    </location>
</feature>
<dbReference type="RefSeq" id="WP_069657549.1">
    <property type="nucleotide sequence ID" value="NZ_MIJF01000078.1"/>
</dbReference>
<protein>
    <submittedName>
        <fullName evidence="7">Iron permease</fullName>
    </submittedName>
</protein>
<evidence type="ECO:0000256" key="3">
    <source>
        <dbReference type="ARBA" id="ARBA00022692"/>
    </source>
</evidence>
<evidence type="ECO:0000256" key="6">
    <source>
        <dbReference type="SAM" id="Phobius"/>
    </source>
</evidence>
<dbReference type="InterPro" id="IPR004923">
    <property type="entry name" value="FTR1/Fip1/EfeU"/>
</dbReference>
<comment type="caution">
    <text evidence="7">The sequence shown here is derived from an EMBL/GenBank/DDBJ whole genome shotgun (WGS) entry which is preliminary data.</text>
</comment>
<feature type="transmembrane region" description="Helical" evidence="6">
    <location>
        <begin position="72"/>
        <end position="90"/>
    </location>
</feature>
<dbReference type="STRING" id="337097.BHF71_04095"/>
<evidence type="ECO:0000313" key="7">
    <source>
        <dbReference type="EMBL" id="OEF96916.1"/>
    </source>
</evidence>
<sequence length="313" mass="35060">MDFQAFLITYREGIEAFLILGIITTYLKKMDQKKYLKWVYTGAIGAVLSSLVVAFIFQVILTGFTVMGSENYMKLSIMLISSVLLTQMIFWMNENSRDLDNKTQQKLSHIISTGSVIGMVTHAYLVVLREGVETVFFFAAITGGDITQALESYGALFGIVLAAITVTIMFKGLVRFPLKRFFQLTGVLIMMIAAGLLVQGIALMQDLGIIGSAMPEVYNIIEILPEHPIDGAQYYRDTGIKPLISGEVGIFLKAMFGYSHNPSIEELLAYLGYFVVIILWIRNSNIKKNKTDNLKRSFSIKRNKTNNLKKSLN</sequence>
<evidence type="ECO:0000256" key="2">
    <source>
        <dbReference type="ARBA" id="ARBA00008333"/>
    </source>
</evidence>
<feature type="transmembrane region" description="Helical" evidence="6">
    <location>
        <begin position="181"/>
        <end position="204"/>
    </location>
</feature>
<accession>A0A1D2YS88</accession>
<comment type="similarity">
    <text evidence="2">Belongs to the oxidase-dependent Fe transporter (OFeT) (TC 9.A.10.1) family.</text>
</comment>
<dbReference type="EMBL" id="MIJF01000078">
    <property type="protein sequence ID" value="OEF96916.1"/>
    <property type="molecule type" value="Genomic_DNA"/>
</dbReference>
<dbReference type="Pfam" id="PF03239">
    <property type="entry name" value="FTR1"/>
    <property type="match status" value="1"/>
</dbReference>
<name>A0A1D2YS88_9BACI</name>
<proteinExistence type="inferred from homology"/>
<reference evidence="7 8" key="1">
    <citation type="submission" date="2016-09" db="EMBL/GenBank/DDBJ databases">
        <title>Draft genome sequence for the type strain of Vulcanibacillus modesticaldus BR, a strictly anaerobic, moderately thermophilic, and nitrate-reducing bacterium from deep sea-hydrothermal vents of the Mid-Atlantic Ridge.</title>
        <authorList>
            <person name="Abin C.A."/>
            <person name="Hollibaugh J.T."/>
        </authorList>
    </citation>
    <scope>NUCLEOTIDE SEQUENCE [LARGE SCALE GENOMIC DNA]</scope>
    <source>
        <strain evidence="7 8">BR</strain>
    </source>
</reference>
<feature type="transmembrane region" description="Helical" evidence="6">
    <location>
        <begin position="39"/>
        <end position="60"/>
    </location>
</feature>
<keyword evidence="4 6" id="KW-1133">Transmembrane helix</keyword>